<feature type="compositionally biased region" description="Polar residues" evidence="1">
    <location>
        <begin position="198"/>
        <end position="219"/>
    </location>
</feature>
<name>A0ABD1Y6A0_9MARC</name>
<dbReference type="EMBL" id="JBHFFA010000006">
    <property type="protein sequence ID" value="KAL2622256.1"/>
    <property type="molecule type" value="Genomic_DNA"/>
</dbReference>
<gene>
    <name evidence="2" type="ORF">R1flu_002461</name>
</gene>
<reference evidence="2 3" key="1">
    <citation type="submission" date="2024-09" db="EMBL/GenBank/DDBJ databases">
        <title>Chromosome-scale assembly of Riccia fluitans.</title>
        <authorList>
            <person name="Paukszto L."/>
            <person name="Sawicki J."/>
            <person name="Karawczyk K."/>
            <person name="Piernik-Szablinska J."/>
            <person name="Szczecinska M."/>
            <person name="Mazdziarz M."/>
        </authorList>
    </citation>
    <scope>NUCLEOTIDE SEQUENCE [LARGE SCALE GENOMIC DNA]</scope>
    <source>
        <strain evidence="2">Rf_01</strain>
        <tissue evidence="2">Aerial parts of the thallus</tissue>
    </source>
</reference>
<protein>
    <submittedName>
        <fullName evidence="2">Uncharacterized protein</fullName>
    </submittedName>
</protein>
<dbReference type="AlphaFoldDB" id="A0ABD1Y6A0"/>
<feature type="region of interest" description="Disordered" evidence="1">
    <location>
        <begin position="198"/>
        <end position="228"/>
    </location>
</feature>
<feature type="compositionally biased region" description="Pro residues" evidence="1">
    <location>
        <begin position="101"/>
        <end position="112"/>
    </location>
</feature>
<sequence>MLKAFLQKGGDFVWHPSPLVQGNLDDSANQQHQIEQGLEQHEQARLFASSAFPVILHQPLPGAQSYPMRIIGSPGPSFQSLAQAPALISSTRREQHLMPQQPLPQQIPPPGPSAGTSSAGKKVCLVSPIAGMQSFENRVQENMLVEAINQNNVSLSRSQETTSDRRPNLAEIADHASATSSASLALMSEIGRLARLDNNSTRRQISTSDDSHIKPNSRQEWWGSFRPP</sequence>
<accession>A0ABD1Y6A0</accession>
<evidence type="ECO:0000256" key="1">
    <source>
        <dbReference type="SAM" id="MobiDB-lite"/>
    </source>
</evidence>
<feature type="region of interest" description="Disordered" evidence="1">
    <location>
        <begin position="94"/>
        <end position="119"/>
    </location>
</feature>
<comment type="caution">
    <text evidence="2">The sequence shown here is derived from an EMBL/GenBank/DDBJ whole genome shotgun (WGS) entry which is preliminary data.</text>
</comment>
<evidence type="ECO:0000313" key="3">
    <source>
        <dbReference type="Proteomes" id="UP001605036"/>
    </source>
</evidence>
<evidence type="ECO:0000313" key="2">
    <source>
        <dbReference type="EMBL" id="KAL2622256.1"/>
    </source>
</evidence>
<proteinExistence type="predicted"/>
<organism evidence="2 3">
    <name type="scientific">Riccia fluitans</name>
    <dbReference type="NCBI Taxonomy" id="41844"/>
    <lineage>
        <taxon>Eukaryota</taxon>
        <taxon>Viridiplantae</taxon>
        <taxon>Streptophyta</taxon>
        <taxon>Embryophyta</taxon>
        <taxon>Marchantiophyta</taxon>
        <taxon>Marchantiopsida</taxon>
        <taxon>Marchantiidae</taxon>
        <taxon>Marchantiales</taxon>
        <taxon>Ricciaceae</taxon>
        <taxon>Riccia</taxon>
    </lineage>
</organism>
<keyword evidence="3" id="KW-1185">Reference proteome</keyword>
<dbReference type="Proteomes" id="UP001605036">
    <property type="component" value="Unassembled WGS sequence"/>
</dbReference>